<name>A0A179S8Z9_9HYPH</name>
<dbReference type="STRING" id="427683.A5481_18350"/>
<dbReference type="EMBL" id="LWHQ01000037">
    <property type="protein sequence ID" value="OAS22810.1"/>
    <property type="molecule type" value="Genomic_DNA"/>
</dbReference>
<keyword evidence="1" id="KW-1133">Transmembrane helix</keyword>
<reference evidence="2 3" key="1">
    <citation type="submission" date="2016-04" db="EMBL/GenBank/DDBJ databases">
        <authorList>
            <person name="Evans L.H."/>
            <person name="Alamgir A."/>
            <person name="Owens N."/>
            <person name="Weber N.D."/>
            <person name="Virtaneva K."/>
            <person name="Barbian K."/>
            <person name="Babar A."/>
            <person name="Rosenke K."/>
        </authorList>
    </citation>
    <scope>NUCLEOTIDE SEQUENCE [LARGE SCALE GENOMIC DNA]</scope>
    <source>
        <strain evidence="2 3">PMB02</strain>
    </source>
</reference>
<protein>
    <submittedName>
        <fullName evidence="2">Uncharacterized protein</fullName>
    </submittedName>
</protein>
<proteinExistence type="predicted"/>
<accession>A0A179S8Z9</accession>
<keyword evidence="1" id="KW-0472">Membrane</keyword>
<keyword evidence="1" id="KW-0812">Transmembrane</keyword>
<organism evidence="2 3">
    <name type="scientific">Methylobacterium platani</name>
    <dbReference type="NCBI Taxonomy" id="427683"/>
    <lineage>
        <taxon>Bacteria</taxon>
        <taxon>Pseudomonadati</taxon>
        <taxon>Pseudomonadota</taxon>
        <taxon>Alphaproteobacteria</taxon>
        <taxon>Hyphomicrobiales</taxon>
        <taxon>Methylobacteriaceae</taxon>
        <taxon>Methylobacterium</taxon>
    </lineage>
</organism>
<dbReference type="AlphaFoldDB" id="A0A179S8Z9"/>
<evidence type="ECO:0000256" key="1">
    <source>
        <dbReference type="SAM" id="Phobius"/>
    </source>
</evidence>
<feature type="transmembrane region" description="Helical" evidence="1">
    <location>
        <begin position="34"/>
        <end position="59"/>
    </location>
</feature>
<dbReference type="OrthoDB" id="7988925at2"/>
<evidence type="ECO:0000313" key="3">
    <source>
        <dbReference type="Proteomes" id="UP000078316"/>
    </source>
</evidence>
<evidence type="ECO:0000313" key="2">
    <source>
        <dbReference type="EMBL" id="OAS22810.1"/>
    </source>
</evidence>
<gene>
    <name evidence="2" type="ORF">A5481_18350</name>
</gene>
<sequence>MSYHAPGTPENVALAQHVNGRLRAEARISNARAFLFRAIGFGAFVGLAGAGLGAAFYGYATMNEVGSASDKLAKALTQALETTTLKTSGEVRLTDNTLKIEGGLPAAKTKGEGRPDIAAITGNQGKTEAPASAAAAIRTSFTVFKVVPYLDGSIVTGWDFKGDEQKPEKQYCYVSRPQTFGDGNTSTTTTVAINGEVLLQPARSEVNFATIARSCVWFDPSKP</sequence>
<dbReference type="RefSeq" id="WP_048436345.1">
    <property type="nucleotide sequence ID" value="NZ_LWHQ01000037.1"/>
</dbReference>
<comment type="caution">
    <text evidence="2">The sequence shown here is derived from an EMBL/GenBank/DDBJ whole genome shotgun (WGS) entry which is preliminary data.</text>
</comment>
<dbReference type="Proteomes" id="UP000078316">
    <property type="component" value="Unassembled WGS sequence"/>
</dbReference>